<keyword evidence="2" id="KW-0472">Membrane</keyword>
<proteinExistence type="predicted"/>
<dbReference type="InParanoid" id="A0A3N4KU15"/>
<dbReference type="Proteomes" id="UP000277580">
    <property type="component" value="Unassembled WGS sequence"/>
</dbReference>
<dbReference type="Gene3D" id="3.30.40.10">
    <property type="entry name" value="Zinc/RING finger domain, C3HC4 (zinc finger)"/>
    <property type="match status" value="1"/>
</dbReference>
<organism evidence="3 4">
    <name type="scientific">Morchella conica CCBAS932</name>
    <dbReference type="NCBI Taxonomy" id="1392247"/>
    <lineage>
        <taxon>Eukaryota</taxon>
        <taxon>Fungi</taxon>
        <taxon>Dikarya</taxon>
        <taxon>Ascomycota</taxon>
        <taxon>Pezizomycotina</taxon>
        <taxon>Pezizomycetes</taxon>
        <taxon>Pezizales</taxon>
        <taxon>Morchellaceae</taxon>
        <taxon>Morchella</taxon>
    </lineage>
</organism>
<protein>
    <submittedName>
        <fullName evidence="3">Uncharacterized protein</fullName>
    </submittedName>
</protein>
<dbReference type="OrthoDB" id="10612718at2759"/>
<gene>
    <name evidence="3" type="ORF">P167DRAFT_73494</name>
</gene>
<dbReference type="EMBL" id="ML119119">
    <property type="protein sequence ID" value="RPB14074.1"/>
    <property type="molecule type" value="Genomic_DNA"/>
</dbReference>
<keyword evidence="2" id="KW-1133">Transmembrane helix</keyword>
<keyword evidence="4" id="KW-1185">Reference proteome</keyword>
<keyword evidence="2" id="KW-0812">Transmembrane</keyword>
<sequence length="433" mass="47611">MSYRDPNPLQSRFDGGVPFRDVELLRDDYWPRRYRNGRYREDGEEWDGRSVSPMREIYHAEWTSGIFHPTVAPRPPPTPELELEPEPEPAPQKRRLLRSAFVALLTASAYLVLFLLTTQCLGTLYTLLLSEWHDSLQQLNTWAAAKVEASQTGGKLLPFLQRTWSFLSHTLPPLLRKTYAVTFHLAAILHQFTTTLPRTHQLPELLHGIYNAAIARATQLHHHIRSASGTPACPSAECLRIAERTTRFIASTRELVITATVVLSVLAVLAAANYAQRVLSKLVHGVLRLVLLGKKWSSSTSGMTEVSAITVGEGVRQAVKNMESLRKRAESASLVLEVFSRTVGDYCGVVNEDLRELVVQALEDVVGIGKELGIEEVGVKMTAGAGTAGGTAAGTAGEGVCVVCYDGVADMVVLPCRHLALCVVRVILLFLPS</sequence>
<name>A0A3N4KU15_9PEZI</name>
<evidence type="ECO:0000256" key="1">
    <source>
        <dbReference type="SAM" id="MobiDB-lite"/>
    </source>
</evidence>
<dbReference type="InterPro" id="IPR013083">
    <property type="entry name" value="Znf_RING/FYVE/PHD"/>
</dbReference>
<feature type="transmembrane region" description="Helical" evidence="2">
    <location>
        <begin position="101"/>
        <end position="128"/>
    </location>
</feature>
<dbReference type="AlphaFoldDB" id="A0A3N4KU15"/>
<accession>A0A3N4KU15</accession>
<evidence type="ECO:0000313" key="3">
    <source>
        <dbReference type="EMBL" id="RPB14074.1"/>
    </source>
</evidence>
<evidence type="ECO:0000313" key="4">
    <source>
        <dbReference type="Proteomes" id="UP000277580"/>
    </source>
</evidence>
<feature type="region of interest" description="Disordered" evidence="1">
    <location>
        <begin position="68"/>
        <end position="90"/>
    </location>
</feature>
<reference evidence="3 4" key="1">
    <citation type="journal article" date="2018" name="Nat. Ecol. Evol.">
        <title>Pezizomycetes genomes reveal the molecular basis of ectomycorrhizal truffle lifestyle.</title>
        <authorList>
            <person name="Murat C."/>
            <person name="Payen T."/>
            <person name="Noel B."/>
            <person name="Kuo A."/>
            <person name="Morin E."/>
            <person name="Chen J."/>
            <person name="Kohler A."/>
            <person name="Krizsan K."/>
            <person name="Balestrini R."/>
            <person name="Da Silva C."/>
            <person name="Montanini B."/>
            <person name="Hainaut M."/>
            <person name="Levati E."/>
            <person name="Barry K.W."/>
            <person name="Belfiori B."/>
            <person name="Cichocki N."/>
            <person name="Clum A."/>
            <person name="Dockter R.B."/>
            <person name="Fauchery L."/>
            <person name="Guy J."/>
            <person name="Iotti M."/>
            <person name="Le Tacon F."/>
            <person name="Lindquist E.A."/>
            <person name="Lipzen A."/>
            <person name="Malagnac F."/>
            <person name="Mello A."/>
            <person name="Molinier V."/>
            <person name="Miyauchi S."/>
            <person name="Poulain J."/>
            <person name="Riccioni C."/>
            <person name="Rubini A."/>
            <person name="Sitrit Y."/>
            <person name="Splivallo R."/>
            <person name="Traeger S."/>
            <person name="Wang M."/>
            <person name="Zifcakova L."/>
            <person name="Wipf D."/>
            <person name="Zambonelli A."/>
            <person name="Paolocci F."/>
            <person name="Nowrousian M."/>
            <person name="Ottonello S."/>
            <person name="Baldrian P."/>
            <person name="Spatafora J.W."/>
            <person name="Henrissat B."/>
            <person name="Nagy L.G."/>
            <person name="Aury J.M."/>
            <person name="Wincker P."/>
            <person name="Grigoriev I.V."/>
            <person name="Bonfante P."/>
            <person name="Martin F.M."/>
        </authorList>
    </citation>
    <scope>NUCLEOTIDE SEQUENCE [LARGE SCALE GENOMIC DNA]</scope>
    <source>
        <strain evidence="3 4">CCBAS932</strain>
    </source>
</reference>
<evidence type="ECO:0000256" key="2">
    <source>
        <dbReference type="SAM" id="Phobius"/>
    </source>
</evidence>